<dbReference type="PANTHER" id="PTHR28283:SF1">
    <property type="entry name" value="3',5'-CYCLIC-NUCLEOTIDE PHOSPHODIESTERASE 1"/>
    <property type="match status" value="1"/>
</dbReference>
<dbReference type="Gene3D" id="3.60.15.10">
    <property type="entry name" value="Ribonuclease Z/Hydroxyacylglutathione hydrolase-like"/>
    <property type="match status" value="1"/>
</dbReference>
<dbReference type="SUPFAM" id="SSF56281">
    <property type="entry name" value="Metallo-hydrolase/oxidoreductase"/>
    <property type="match status" value="2"/>
</dbReference>
<dbReference type="CDD" id="cd07735">
    <property type="entry name" value="class_II_PDE_MBL-fold"/>
    <property type="match status" value="1"/>
</dbReference>
<proteinExistence type="predicted"/>
<dbReference type="EMBL" id="JNVN01002865">
    <property type="protein sequence ID" value="KHJ31475.1"/>
    <property type="molecule type" value="Genomic_DNA"/>
</dbReference>
<dbReference type="InterPro" id="IPR036866">
    <property type="entry name" value="RibonucZ/Hydroxyglut_hydro"/>
</dbReference>
<evidence type="ECO:0000313" key="3">
    <source>
        <dbReference type="Proteomes" id="UP000030854"/>
    </source>
</evidence>
<dbReference type="OMA" id="ECSYTDA"/>
<dbReference type="AlphaFoldDB" id="A0A0B1P2A5"/>
<dbReference type="GO" id="GO:0047555">
    <property type="term" value="F:3',5'-cyclic-GMP phosphodiesterase activity"/>
    <property type="evidence" value="ECO:0007669"/>
    <property type="project" value="TreeGrafter"/>
</dbReference>
<reference evidence="2 3" key="1">
    <citation type="journal article" date="2014" name="BMC Genomics">
        <title>Adaptive genomic structural variation in the grape powdery mildew pathogen, Erysiphe necator.</title>
        <authorList>
            <person name="Jones L."/>
            <person name="Riaz S."/>
            <person name="Morales-Cruz A."/>
            <person name="Amrine K.C."/>
            <person name="McGuire B."/>
            <person name="Gubler W.D."/>
            <person name="Walker M.A."/>
            <person name="Cantu D."/>
        </authorList>
    </citation>
    <scope>NUCLEOTIDE SEQUENCE [LARGE SCALE GENOMIC DNA]</scope>
    <source>
        <strain evidence="3">c</strain>
    </source>
</reference>
<feature type="region of interest" description="Disordered" evidence="1">
    <location>
        <begin position="240"/>
        <end position="260"/>
    </location>
</feature>
<evidence type="ECO:0000313" key="2">
    <source>
        <dbReference type="EMBL" id="KHJ31475.1"/>
    </source>
</evidence>
<organism evidence="2 3">
    <name type="scientific">Uncinula necator</name>
    <name type="common">Grape powdery mildew</name>
    <dbReference type="NCBI Taxonomy" id="52586"/>
    <lineage>
        <taxon>Eukaryota</taxon>
        <taxon>Fungi</taxon>
        <taxon>Dikarya</taxon>
        <taxon>Ascomycota</taxon>
        <taxon>Pezizomycotina</taxon>
        <taxon>Leotiomycetes</taxon>
        <taxon>Erysiphales</taxon>
        <taxon>Erysiphaceae</taxon>
        <taxon>Erysiphe</taxon>
    </lineage>
</organism>
<dbReference type="GO" id="GO:0006198">
    <property type="term" value="P:cAMP catabolic process"/>
    <property type="evidence" value="ECO:0007669"/>
    <property type="project" value="InterPro"/>
</dbReference>
<dbReference type="Proteomes" id="UP000030854">
    <property type="component" value="Unassembled WGS sequence"/>
</dbReference>
<keyword evidence="3" id="KW-1185">Reference proteome</keyword>
<dbReference type="STRING" id="52586.A0A0B1P2A5"/>
<dbReference type="PRINTS" id="PR00388">
    <property type="entry name" value="PDIESTERASE2"/>
</dbReference>
<accession>A0A0B1P2A5</accession>
<evidence type="ECO:0000256" key="1">
    <source>
        <dbReference type="SAM" id="MobiDB-lite"/>
    </source>
</evidence>
<gene>
    <name evidence="2" type="ORF">EV44_g1281</name>
</gene>
<sequence length="485" mass="53454">MASYEKGFALQVIILGTGGGPFENNTTAFLVRSVAKKWCQGSLLAVDAGVHLAAISKILESSGCFHKNENIENEVELSNISGQPLPVICSGPFEGLELQHRSLKANAGYIAGVLVETYIITHPHLDHISGLVVNSSGLTGIKPKKIAALPPTICALKKHIFNNVIWPNLTNENNGAGLISFKRLAETRSSTVNSNDGKDFTEICEGLQVNAWGVSHGRCSDKHEIGVVATETLSPDELLYQNSSTPGHLREDRTTKNPNTHERIGVYESSAFFIRDIATGTQILIFGDVEPDSISSCPRNKYVWSEAAPKIVAGELRGIFIECSYDDTRAVDILFGHLAPRYLIEEIKVLATEVEIIRNVNQKILKHEDNINSFYDNPRLNATYGYGFADTECAEMVDHTKDEHNNDGELLFPNSKTSESLPNNKLNEAHLPLKGVKIIIIHTKDNLDDSPQVANIIHQQLLEHEKKAQLGCEFIISRSGQSWHF</sequence>
<dbReference type="GO" id="GO:1902660">
    <property type="term" value="P:negative regulation of glucose mediated signaling pathway"/>
    <property type="evidence" value="ECO:0007669"/>
    <property type="project" value="TreeGrafter"/>
</dbReference>
<dbReference type="InterPro" id="IPR000396">
    <property type="entry name" value="Pdiesterase2"/>
</dbReference>
<dbReference type="Pfam" id="PF02112">
    <property type="entry name" value="PDEase_II"/>
    <property type="match status" value="1"/>
</dbReference>
<name>A0A0B1P2A5_UNCNE</name>
<dbReference type="HOGENOM" id="CLU_016658_1_0_1"/>
<comment type="caution">
    <text evidence="2">The sequence shown here is derived from an EMBL/GenBank/DDBJ whole genome shotgun (WGS) entry which is preliminary data.</text>
</comment>
<protein>
    <submittedName>
        <fullName evidence="2">Putative 3-cyclic-nucleotide phosphodiesterase</fullName>
    </submittedName>
</protein>
<dbReference type="GO" id="GO:0004115">
    <property type="term" value="F:3',5'-cyclic-AMP phosphodiesterase activity"/>
    <property type="evidence" value="ECO:0007669"/>
    <property type="project" value="InterPro"/>
</dbReference>
<feature type="compositionally biased region" description="Basic and acidic residues" evidence="1">
    <location>
        <begin position="248"/>
        <end position="260"/>
    </location>
</feature>
<dbReference type="PANTHER" id="PTHR28283">
    <property type="entry name" value="3',5'-CYCLIC-NUCLEOTIDE PHOSPHODIESTERASE 1"/>
    <property type="match status" value="1"/>
</dbReference>